<dbReference type="Proteomes" id="UP000552615">
    <property type="component" value="Unassembled WGS sequence"/>
</dbReference>
<dbReference type="RefSeq" id="WP_169232555.1">
    <property type="nucleotide sequence ID" value="NZ_JABBGF010000004.1"/>
</dbReference>
<keyword evidence="2" id="KW-1185">Reference proteome</keyword>
<protein>
    <recommendedName>
        <fullName evidence="3">Addiction module component</fullName>
    </recommendedName>
</protein>
<name>A0A7Y0A9L0_9FLAO</name>
<reference evidence="1 2" key="1">
    <citation type="submission" date="2020-04" db="EMBL/GenBank/DDBJ databases">
        <title>Chryseobacterium sp. RJ-7-14 sp. nov., isolated from Jeju soil.</title>
        <authorList>
            <person name="Dahal R.H."/>
            <person name="Chaudhary D.K."/>
        </authorList>
    </citation>
    <scope>NUCLEOTIDE SEQUENCE [LARGE SCALE GENOMIC DNA]</scope>
    <source>
        <strain evidence="1 2">RJ-7-14</strain>
    </source>
</reference>
<gene>
    <name evidence="1" type="ORF">HHL20_17930</name>
</gene>
<evidence type="ECO:0000313" key="2">
    <source>
        <dbReference type="Proteomes" id="UP000552615"/>
    </source>
</evidence>
<dbReference type="AlphaFoldDB" id="A0A7Y0A9L0"/>
<evidence type="ECO:0008006" key="3">
    <source>
        <dbReference type="Google" id="ProtNLM"/>
    </source>
</evidence>
<sequence length="78" mass="9325">MNTSDLKIDLIKRITQLKEPRIIEELQNLLDFELSTNEYILTDSQKERIAEAQQEYRKSEVITDEQASQDIEQWLKEK</sequence>
<dbReference type="EMBL" id="JABBGF010000004">
    <property type="protein sequence ID" value="NML59212.1"/>
    <property type="molecule type" value="Genomic_DNA"/>
</dbReference>
<comment type="caution">
    <text evidence="1">The sequence shown here is derived from an EMBL/GenBank/DDBJ whole genome shotgun (WGS) entry which is preliminary data.</text>
</comment>
<proteinExistence type="predicted"/>
<organism evidence="1 2">
    <name type="scientific">Chryseobacterium cheonjiense</name>
    <dbReference type="NCBI Taxonomy" id="2728845"/>
    <lineage>
        <taxon>Bacteria</taxon>
        <taxon>Pseudomonadati</taxon>
        <taxon>Bacteroidota</taxon>
        <taxon>Flavobacteriia</taxon>
        <taxon>Flavobacteriales</taxon>
        <taxon>Weeksellaceae</taxon>
        <taxon>Chryseobacterium group</taxon>
        <taxon>Chryseobacterium</taxon>
    </lineage>
</organism>
<evidence type="ECO:0000313" key="1">
    <source>
        <dbReference type="EMBL" id="NML59212.1"/>
    </source>
</evidence>
<accession>A0A7Y0A9L0</accession>